<evidence type="ECO:0000256" key="6">
    <source>
        <dbReference type="ARBA" id="ARBA00018464"/>
    </source>
</evidence>
<evidence type="ECO:0000256" key="9">
    <source>
        <dbReference type="ARBA" id="ARBA00023102"/>
    </source>
</evidence>
<keyword evidence="10 12" id="KW-0413">Isomerase</keyword>
<evidence type="ECO:0000256" key="3">
    <source>
        <dbReference type="ARBA" id="ARBA00005133"/>
    </source>
</evidence>
<keyword evidence="7 12" id="KW-0963">Cytoplasm</keyword>
<keyword evidence="16" id="KW-1185">Reference proteome</keyword>
<dbReference type="Proteomes" id="UP000326331">
    <property type="component" value="Chromosome"/>
</dbReference>
<dbReference type="HAMAP" id="MF_01014">
    <property type="entry name" value="HisA"/>
    <property type="match status" value="1"/>
</dbReference>
<gene>
    <name evidence="12 15" type="primary">hisA</name>
    <name evidence="15" type="ORF">Tbon_09980</name>
</gene>
<keyword evidence="9 12" id="KW-0368">Histidine biosynthesis</keyword>
<dbReference type="InterPro" id="IPR006063">
    <property type="entry name" value="HisA_bact_arch"/>
</dbReference>
<comment type="catalytic activity">
    <reaction evidence="1 12 14">
        <text>1-(5-phospho-beta-D-ribosyl)-5-[(5-phospho-beta-D-ribosylamino)methylideneamino]imidazole-4-carboxamide = 5-[(5-phospho-1-deoxy-D-ribulos-1-ylimino)methylamino]-1-(5-phospho-beta-D-ribosyl)imidazole-4-carboxamide</text>
        <dbReference type="Rhea" id="RHEA:15469"/>
        <dbReference type="ChEBI" id="CHEBI:58435"/>
        <dbReference type="ChEBI" id="CHEBI:58525"/>
        <dbReference type="EC" id="5.3.1.16"/>
    </reaction>
</comment>
<dbReference type="InterPro" id="IPR011060">
    <property type="entry name" value="RibuloseP-bd_barrel"/>
</dbReference>
<feature type="active site" description="Proton donor" evidence="12">
    <location>
        <position position="146"/>
    </location>
</feature>
<proteinExistence type="inferred from homology"/>
<name>A0ABX6C518_9CHLR</name>
<sequence>MGPRRRPRPRGRRRPVSFEVIPAIDLRGGRCVRLRQGDYGRETAYSDDPVAVARQWQAEGARRLHVVDLDGAREGRPVNTAVIEAICRAVAIPVEVSGGIRTLEAIAAALARGADRVQLGSIAVKDPALTRAAIQRFGPAIVVAIDARDGEVRTDGWLHGSNVRALDLARELDAAGVARIMFTDISRDGTLSEPNFRAYRDLLAAVRCPVIASGGISTLDHLRELAAIGCEGAIVGTSLYERRFTLREALAAVAMA</sequence>
<dbReference type="Pfam" id="PF00977">
    <property type="entry name" value="His_biosynth"/>
    <property type="match status" value="1"/>
</dbReference>
<evidence type="ECO:0000256" key="14">
    <source>
        <dbReference type="RuleBase" id="RU003658"/>
    </source>
</evidence>
<dbReference type="PANTHER" id="PTHR43090">
    <property type="entry name" value="1-(5-PHOSPHORIBOSYL)-5-[(5-PHOSPHORIBOSYLAMINO)METHYLIDENEAMINO] IMIDAZOLE-4-CARBOXAMIDE ISOMERASE"/>
    <property type="match status" value="1"/>
</dbReference>
<organism evidence="15 16">
    <name type="scientific">Tepidiforma bonchosmolovskayae</name>
    <dbReference type="NCBI Taxonomy" id="2601677"/>
    <lineage>
        <taxon>Bacteria</taxon>
        <taxon>Bacillati</taxon>
        <taxon>Chloroflexota</taxon>
        <taxon>Tepidiformia</taxon>
        <taxon>Tepidiformales</taxon>
        <taxon>Tepidiformaceae</taxon>
        <taxon>Tepidiforma</taxon>
    </lineage>
</organism>
<comment type="pathway">
    <text evidence="3 12 14">Amino-acid biosynthesis; L-histidine biosynthesis; L-histidine from 5-phospho-alpha-D-ribose 1-diphosphate: step 4/9.</text>
</comment>
<reference evidence="15 16" key="1">
    <citation type="submission" date="2019-08" db="EMBL/GenBank/DDBJ databases">
        <authorList>
            <person name="Toschakov S.V."/>
        </authorList>
    </citation>
    <scope>NUCLEOTIDE SEQUENCE [LARGE SCALE GENOMIC DNA]</scope>
    <source>
        <strain evidence="15 16">3753O</strain>
    </source>
</reference>
<evidence type="ECO:0000256" key="4">
    <source>
        <dbReference type="ARBA" id="ARBA00009667"/>
    </source>
</evidence>
<evidence type="ECO:0000256" key="2">
    <source>
        <dbReference type="ARBA" id="ARBA00004496"/>
    </source>
</evidence>
<dbReference type="NCBIfam" id="TIGR00007">
    <property type="entry name" value="1-(5-phosphoribosyl)-5-[(5-phosphoribosylamino)methylideneamino]imidazole-4-carboxamide isomerase"/>
    <property type="match status" value="1"/>
</dbReference>
<evidence type="ECO:0000256" key="12">
    <source>
        <dbReference type="HAMAP-Rule" id="MF_01014"/>
    </source>
</evidence>
<dbReference type="CDD" id="cd04732">
    <property type="entry name" value="HisA"/>
    <property type="match status" value="1"/>
</dbReference>
<dbReference type="EC" id="5.3.1.16" evidence="5 12"/>
<dbReference type="InterPro" id="IPR023016">
    <property type="entry name" value="HisA/PriA"/>
</dbReference>
<comment type="subcellular location">
    <subcellularLocation>
        <location evidence="2 12 14">Cytoplasm</location>
    </subcellularLocation>
</comment>
<accession>A0ABX6C518</accession>
<dbReference type="PANTHER" id="PTHR43090:SF2">
    <property type="entry name" value="1-(5-PHOSPHORIBOSYL)-5-[(5-PHOSPHORIBOSYLAMINO)METHYLIDENEAMINO] IMIDAZOLE-4-CARBOXAMIDE ISOMERASE"/>
    <property type="match status" value="1"/>
</dbReference>
<keyword evidence="8 12" id="KW-0028">Amino-acid biosynthesis</keyword>
<dbReference type="InterPro" id="IPR006062">
    <property type="entry name" value="His_biosynth"/>
</dbReference>
<evidence type="ECO:0000256" key="7">
    <source>
        <dbReference type="ARBA" id="ARBA00022490"/>
    </source>
</evidence>
<evidence type="ECO:0000313" key="16">
    <source>
        <dbReference type="Proteomes" id="UP000326331"/>
    </source>
</evidence>
<evidence type="ECO:0000256" key="10">
    <source>
        <dbReference type="ARBA" id="ARBA00023235"/>
    </source>
</evidence>
<evidence type="ECO:0000256" key="5">
    <source>
        <dbReference type="ARBA" id="ARBA00012550"/>
    </source>
</evidence>
<comment type="similarity">
    <text evidence="4 12 13">Belongs to the HisA/HisF family.</text>
</comment>
<evidence type="ECO:0000256" key="13">
    <source>
        <dbReference type="RuleBase" id="RU003657"/>
    </source>
</evidence>
<reference evidence="15 16" key="2">
    <citation type="submission" date="2019-10" db="EMBL/GenBank/DDBJ databases">
        <title>Thermopilla bonchosmolovskayae gen. nov., sp. nov., a moderately thermophilic Chloroflexi bacterium from a Chukotka hot spring (Arctic, Russia), representing a novel classis Thermopillaia, which include previously uncultivated lineage OLB14.</title>
        <authorList>
            <person name="Kochetkova T.V."/>
            <person name="Zayulina K.S."/>
            <person name="Zhigarkov V.S."/>
            <person name="Minaev N.V."/>
            <person name="Novikov A."/>
            <person name="Toshchakov S.V."/>
            <person name="Elcheninov A.G."/>
            <person name="Kublanov I.V."/>
        </authorList>
    </citation>
    <scope>NUCLEOTIDE SEQUENCE [LARGE SCALE GENOMIC DNA]</scope>
    <source>
        <strain evidence="15 16">3753O</strain>
    </source>
</reference>
<evidence type="ECO:0000313" key="15">
    <source>
        <dbReference type="EMBL" id="QFG04355.1"/>
    </source>
</evidence>
<dbReference type="EMBL" id="CP042829">
    <property type="protein sequence ID" value="QFG04355.1"/>
    <property type="molecule type" value="Genomic_DNA"/>
</dbReference>
<dbReference type="GO" id="GO:0003949">
    <property type="term" value="F:1-(5-phosphoribosyl)-5-[(5-phosphoribosylamino)methylideneamino]imidazole-4-carboxamide isomerase activity"/>
    <property type="evidence" value="ECO:0007669"/>
    <property type="project" value="UniProtKB-EC"/>
</dbReference>
<dbReference type="InterPro" id="IPR013785">
    <property type="entry name" value="Aldolase_TIM"/>
</dbReference>
<evidence type="ECO:0000256" key="1">
    <source>
        <dbReference type="ARBA" id="ARBA00000901"/>
    </source>
</evidence>
<evidence type="ECO:0000256" key="8">
    <source>
        <dbReference type="ARBA" id="ARBA00022605"/>
    </source>
</evidence>
<dbReference type="InterPro" id="IPR044524">
    <property type="entry name" value="Isoase_HisA-like"/>
</dbReference>
<dbReference type="Gene3D" id="3.20.20.70">
    <property type="entry name" value="Aldolase class I"/>
    <property type="match status" value="1"/>
</dbReference>
<protein>
    <recommendedName>
        <fullName evidence="6 12">1-(5-phosphoribosyl)-5-[(5-phosphoribosylamino)methylideneamino] imidazole-4-carboxamide isomerase</fullName>
        <ecNumber evidence="5 12">5.3.1.16</ecNumber>
    </recommendedName>
    <alternativeName>
        <fullName evidence="11 12">Phosphoribosylformimino-5-aminoimidazole carboxamide ribotide isomerase</fullName>
    </alternativeName>
</protein>
<feature type="active site" description="Proton acceptor" evidence="12">
    <location>
        <position position="25"/>
    </location>
</feature>
<dbReference type="SUPFAM" id="SSF51366">
    <property type="entry name" value="Ribulose-phoshate binding barrel"/>
    <property type="match status" value="1"/>
</dbReference>
<evidence type="ECO:0000256" key="11">
    <source>
        <dbReference type="ARBA" id="ARBA00030547"/>
    </source>
</evidence>